<dbReference type="SUPFAM" id="SSF111384">
    <property type="entry name" value="OmpH-like"/>
    <property type="match status" value="1"/>
</dbReference>
<dbReference type="RefSeq" id="WP_100277183.1">
    <property type="nucleotide sequence ID" value="NZ_CP018799.1"/>
</dbReference>
<dbReference type="InterPro" id="IPR024930">
    <property type="entry name" value="Skp_dom_sf"/>
</dbReference>
<evidence type="ECO:0000256" key="3">
    <source>
        <dbReference type="SAM" id="SignalP"/>
    </source>
</evidence>
<sequence>MCKKVNVRSLLVSMGAVFIFGVSTAQAEGLKLGYVDVKSAMENTTDYQRGMKSLKAMQDQKVKELQTLGGKISQQEKDLLGQSMAMSPDRLAQKQQELKLMRTEFQRKQQDAQEALSTEQNRIQMNIGAKFEKVVKSYGKKGAYDMIMPRPMFLYVDPKHDITADITKLLDAEK</sequence>
<dbReference type="GO" id="GO:0005829">
    <property type="term" value="C:cytosol"/>
    <property type="evidence" value="ECO:0007669"/>
    <property type="project" value="TreeGrafter"/>
</dbReference>
<keyword evidence="5" id="KW-1185">Reference proteome</keyword>
<dbReference type="Proteomes" id="UP000231701">
    <property type="component" value="Chromosome"/>
</dbReference>
<dbReference type="OrthoDB" id="5294261at2"/>
<proteinExistence type="inferred from homology"/>
<evidence type="ECO:0000256" key="1">
    <source>
        <dbReference type="ARBA" id="ARBA00009091"/>
    </source>
</evidence>
<name>A0A2K8L0D4_MARES</name>
<dbReference type="SMART" id="SM00935">
    <property type="entry name" value="OmpH"/>
    <property type="match status" value="1"/>
</dbReference>
<protein>
    <submittedName>
        <fullName evidence="4">Periplasmic chaperone for outer membrane proteins Skp</fullName>
    </submittedName>
</protein>
<feature type="chain" id="PRO_5014687916" evidence="3">
    <location>
        <begin position="28"/>
        <end position="174"/>
    </location>
</feature>
<evidence type="ECO:0000313" key="4">
    <source>
        <dbReference type="EMBL" id="ATX79271.1"/>
    </source>
</evidence>
<accession>A0A2K8L0D4</accession>
<keyword evidence="2 3" id="KW-0732">Signal</keyword>
<comment type="similarity">
    <text evidence="1">Belongs to the Skp family.</text>
</comment>
<dbReference type="GO" id="GO:0051082">
    <property type="term" value="F:unfolded protein binding"/>
    <property type="evidence" value="ECO:0007669"/>
    <property type="project" value="InterPro"/>
</dbReference>
<evidence type="ECO:0000256" key="2">
    <source>
        <dbReference type="ARBA" id="ARBA00022729"/>
    </source>
</evidence>
<dbReference type="PANTHER" id="PTHR35089">
    <property type="entry name" value="CHAPERONE PROTEIN SKP"/>
    <property type="match status" value="1"/>
</dbReference>
<organism evidence="4 5">
    <name type="scientific">Mariprofundus aestuarium</name>
    <dbReference type="NCBI Taxonomy" id="1921086"/>
    <lineage>
        <taxon>Bacteria</taxon>
        <taxon>Pseudomonadati</taxon>
        <taxon>Pseudomonadota</taxon>
        <taxon>Candidatius Mariprofundia</taxon>
        <taxon>Mariprofundales</taxon>
        <taxon>Mariprofundaceae</taxon>
        <taxon>Mariprofundus</taxon>
    </lineage>
</organism>
<dbReference type="EMBL" id="CP018799">
    <property type="protein sequence ID" value="ATX79271.1"/>
    <property type="molecule type" value="Genomic_DNA"/>
</dbReference>
<evidence type="ECO:0000313" key="5">
    <source>
        <dbReference type="Proteomes" id="UP000231701"/>
    </source>
</evidence>
<dbReference type="KEGG" id="maes:Ga0123461_0851"/>
<dbReference type="AlphaFoldDB" id="A0A2K8L0D4"/>
<dbReference type="Gene3D" id="3.30.910.20">
    <property type="entry name" value="Skp domain"/>
    <property type="match status" value="1"/>
</dbReference>
<dbReference type="GO" id="GO:0050821">
    <property type="term" value="P:protein stabilization"/>
    <property type="evidence" value="ECO:0007669"/>
    <property type="project" value="TreeGrafter"/>
</dbReference>
<gene>
    <name evidence="4" type="ORF">Ga0123461_0851</name>
</gene>
<dbReference type="Pfam" id="PF03938">
    <property type="entry name" value="OmpH"/>
    <property type="match status" value="1"/>
</dbReference>
<dbReference type="InterPro" id="IPR005632">
    <property type="entry name" value="Chaperone_Skp"/>
</dbReference>
<reference evidence="4 5" key="1">
    <citation type="submission" date="2016-12" db="EMBL/GenBank/DDBJ databases">
        <title>Isolation and genomic insights into novel planktonic Zetaproteobacteria from stratified waters of the Chesapeake Bay.</title>
        <authorList>
            <person name="McAllister S.M."/>
            <person name="Kato S."/>
            <person name="Chan C.S."/>
            <person name="Chiu B.K."/>
            <person name="Field E.K."/>
        </authorList>
    </citation>
    <scope>NUCLEOTIDE SEQUENCE [LARGE SCALE GENOMIC DNA]</scope>
    <source>
        <strain evidence="4 5">CP-5</strain>
    </source>
</reference>
<dbReference type="PANTHER" id="PTHR35089:SF1">
    <property type="entry name" value="CHAPERONE PROTEIN SKP"/>
    <property type="match status" value="1"/>
</dbReference>
<feature type="signal peptide" evidence="3">
    <location>
        <begin position="1"/>
        <end position="27"/>
    </location>
</feature>